<organism evidence="2 3">
    <name type="scientific">Lacipirellula parvula</name>
    <dbReference type="NCBI Taxonomy" id="2650471"/>
    <lineage>
        <taxon>Bacteria</taxon>
        <taxon>Pseudomonadati</taxon>
        <taxon>Planctomycetota</taxon>
        <taxon>Planctomycetia</taxon>
        <taxon>Pirellulales</taxon>
        <taxon>Lacipirellulaceae</taxon>
        <taxon>Lacipirellula</taxon>
    </lineage>
</organism>
<dbReference type="InterPro" id="IPR012341">
    <property type="entry name" value="6hp_glycosidase-like_sf"/>
</dbReference>
<dbReference type="SUPFAM" id="SSF48208">
    <property type="entry name" value="Six-hairpin glycosidases"/>
    <property type="match status" value="1"/>
</dbReference>
<feature type="chain" id="PRO_5024921192" description="Alpha-L-rhamnosidase six-hairpin glycosidase domain-containing protein" evidence="1">
    <location>
        <begin position="35"/>
        <end position="808"/>
    </location>
</feature>
<gene>
    <name evidence="2" type="ORF">PLANPX_4809</name>
</gene>
<name>A0A5K7XGT0_9BACT</name>
<dbReference type="RefSeq" id="WP_152100625.1">
    <property type="nucleotide sequence ID" value="NZ_AP021861.1"/>
</dbReference>
<proteinExistence type="predicted"/>
<evidence type="ECO:0000313" key="3">
    <source>
        <dbReference type="Proteomes" id="UP000326837"/>
    </source>
</evidence>
<dbReference type="EMBL" id="AP021861">
    <property type="protein sequence ID" value="BBO35197.1"/>
    <property type="molecule type" value="Genomic_DNA"/>
</dbReference>
<sequence length="808" mass="89846">MNFPRECTLRSSFPQVSALAACFLLCISACSAEAEEPSFESAKNWFPSVRNVWTSVGIKNHPFRFTSLYNGTIVADTHPLRSMPAGPIKEYLNPYIGQGVQLTLTPSFDGSIPQRPDHAFQLSSRPDGGVGMQGWDDDHATPVLWTRWPMNTMYGSTGIVVREEVFAHSPAGIEAKTGKERLYLWMRLKVEHVDQFEASPNAVMMIHIGNPDMMQRSMWHEENLTVHPERAIYPRALTRDTYQKENLSCCRLVEPDGRVRLVGMMSAGSAMLVERTEGSRDYYLQVSIPAVKGTYVDLLVPMLPGDADAVRAEADLGFDAALSQNDQQWTKRPDTAAVVVTPEPHVNRAIRRMIELAQVTSETNPENGDQALLTGNWNYDTLWPTPTCMATHMLLDHLGYHQFVADNLKIFHKYQGSTKPPGEAYELHPGYLGAPKQLSSIDWLTDHGSVLHAMAQNALLSGDQQIIDEALEPILKGCEFLRDARRNTNHEGAPGVLPPAVATDTGVPSQAVWNIAWNYKGLESAVKLLQSIGHPRADEFATEAKEYKKAFVNAYRERAATMPTWKTDAGVEHRVVPTGLFGPEMQSHPFFLDTGPMVLVYAGLLDADDPLMKDSLAYYREGPDTKLYDPRGGMHQRAVLTHEISTCEPCYSFNILCSWQSGDREKFLEGVYALLSGALSQQTFSGCEHRHGIWSLPAPGALMFYAMKLAVIDDQLEPGQFHLLRLCPEAWLSAEQQTVFQNIATESGPVTLRFKVVDGGKALDVEWEPSFRKQPQGVQLHVPEIAGLEAVIVNGERHPAKPGDILEL</sequence>
<reference evidence="3" key="1">
    <citation type="submission" date="2019-10" db="EMBL/GenBank/DDBJ databases">
        <title>Lacipirellula parvula gen. nov., sp. nov., representing a lineage of planctomycetes widespread in freshwater anoxic habitats, and description of the family Lacipirellulaceae.</title>
        <authorList>
            <person name="Dedysh S.N."/>
            <person name="Kulichevskaya I.S."/>
            <person name="Beletsky A.V."/>
            <person name="Rakitin A.L."/>
            <person name="Mardanov A.V."/>
            <person name="Ivanova A.A."/>
            <person name="Saltykova V.X."/>
            <person name="Rijpstra W.I.C."/>
            <person name="Sinninghe Damste J.S."/>
            <person name="Ravin N.V."/>
        </authorList>
    </citation>
    <scope>NUCLEOTIDE SEQUENCE [LARGE SCALE GENOMIC DNA]</scope>
    <source>
        <strain evidence="3">PX69</strain>
    </source>
</reference>
<dbReference type="AlphaFoldDB" id="A0A5K7XGT0"/>
<protein>
    <recommendedName>
        <fullName evidence="4">Alpha-L-rhamnosidase six-hairpin glycosidase domain-containing protein</fullName>
    </recommendedName>
</protein>
<dbReference type="Gene3D" id="1.50.10.10">
    <property type="match status" value="1"/>
</dbReference>
<dbReference type="KEGG" id="lpav:PLANPX_4809"/>
<keyword evidence="1" id="KW-0732">Signal</keyword>
<dbReference type="Proteomes" id="UP000326837">
    <property type="component" value="Chromosome"/>
</dbReference>
<evidence type="ECO:0000313" key="2">
    <source>
        <dbReference type="EMBL" id="BBO35197.1"/>
    </source>
</evidence>
<dbReference type="PROSITE" id="PS51257">
    <property type="entry name" value="PROKAR_LIPOPROTEIN"/>
    <property type="match status" value="1"/>
</dbReference>
<feature type="signal peptide" evidence="1">
    <location>
        <begin position="1"/>
        <end position="34"/>
    </location>
</feature>
<evidence type="ECO:0000256" key="1">
    <source>
        <dbReference type="SAM" id="SignalP"/>
    </source>
</evidence>
<evidence type="ECO:0008006" key="4">
    <source>
        <dbReference type="Google" id="ProtNLM"/>
    </source>
</evidence>
<dbReference type="InterPro" id="IPR008928">
    <property type="entry name" value="6-hairpin_glycosidase_sf"/>
</dbReference>
<dbReference type="GO" id="GO:0005975">
    <property type="term" value="P:carbohydrate metabolic process"/>
    <property type="evidence" value="ECO:0007669"/>
    <property type="project" value="InterPro"/>
</dbReference>
<keyword evidence="3" id="KW-1185">Reference proteome</keyword>
<accession>A0A5K7XGT0</accession>